<evidence type="ECO:0000256" key="1">
    <source>
        <dbReference type="SAM" id="MobiDB-lite"/>
    </source>
</evidence>
<comment type="caution">
    <text evidence="2">The sequence shown here is derived from an EMBL/GenBank/DDBJ whole genome shotgun (WGS) entry which is preliminary data.</text>
</comment>
<proteinExistence type="predicted"/>
<keyword evidence="3" id="KW-1185">Reference proteome</keyword>
<feature type="compositionally biased region" description="Basic and acidic residues" evidence="1">
    <location>
        <begin position="91"/>
        <end position="101"/>
    </location>
</feature>
<gene>
    <name evidence="2" type="ORF">E1B28_003549</name>
</gene>
<reference evidence="2" key="1">
    <citation type="journal article" date="2021" name="Genome Biol. Evol.">
        <title>The assembled and annotated genome of the fairy-ring fungus Marasmius oreades.</title>
        <authorList>
            <person name="Hiltunen M."/>
            <person name="Ament-Velasquez S.L."/>
            <person name="Johannesson H."/>
        </authorList>
    </citation>
    <scope>NUCLEOTIDE SEQUENCE</scope>
    <source>
        <strain evidence="2">03SP1</strain>
    </source>
</reference>
<evidence type="ECO:0000313" key="2">
    <source>
        <dbReference type="EMBL" id="KAG7086027.1"/>
    </source>
</evidence>
<feature type="region of interest" description="Disordered" evidence="1">
    <location>
        <begin position="238"/>
        <end position="257"/>
    </location>
</feature>
<dbReference type="RefSeq" id="XP_043002498.1">
    <property type="nucleotide sequence ID" value="XM_043160541.1"/>
</dbReference>
<name>A0A9P7UK09_9AGAR</name>
<dbReference type="OrthoDB" id="2953723at2759"/>
<dbReference type="AlphaFoldDB" id="A0A9P7UK09"/>
<protein>
    <submittedName>
        <fullName evidence="2">Uncharacterized protein</fullName>
    </submittedName>
</protein>
<organism evidence="2 3">
    <name type="scientific">Marasmius oreades</name>
    <name type="common">fairy-ring Marasmius</name>
    <dbReference type="NCBI Taxonomy" id="181124"/>
    <lineage>
        <taxon>Eukaryota</taxon>
        <taxon>Fungi</taxon>
        <taxon>Dikarya</taxon>
        <taxon>Basidiomycota</taxon>
        <taxon>Agaricomycotina</taxon>
        <taxon>Agaricomycetes</taxon>
        <taxon>Agaricomycetidae</taxon>
        <taxon>Agaricales</taxon>
        <taxon>Marasmiineae</taxon>
        <taxon>Marasmiaceae</taxon>
        <taxon>Marasmius</taxon>
    </lineage>
</organism>
<feature type="region of interest" description="Disordered" evidence="1">
    <location>
        <begin position="83"/>
        <end position="111"/>
    </location>
</feature>
<accession>A0A9P7UK09</accession>
<dbReference type="Proteomes" id="UP001049176">
    <property type="component" value="Chromosome 11"/>
</dbReference>
<dbReference type="EMBL" id="CM032191">
    <property type="protein sequence ID" value="KAG7086027.1"/>
    <property type="molecule type" value="Genomic_DNA"/>
</dbReference>
<evidence type="ECO:0000313" key="3">
    <source>
        <dbReference type="Proteomes" id="UP001049176"/>
    </source>
</evidence>
<dbReference type="GeneID" id="66072625"/>
<dbReference type="KEGG" id="more:E1B28_003549"/>
<sequence>MTSTSAFSALSHGLPPSLENAPPTINIDLTCALFALEVECRKMKIKNESTREIPRLYRILGLPLTPRATRSFSFSSSTYVSSTSATSFERNPPRESNKEVPRSSNATGDVDYYGPFSTRGFSGKPWVKKEPFPSIAFGIRANSMRQPNATTDENGCGWSSTNVHATVPTKKQRMPRGYLDTSTLSAEQKIIRRPAPKPAPKPSVDDTLFSDSISGNVARHLPAASHTFSNAPAFSNEASRTAPWRRGNTIPPPIQSHRRDMGLASFVAVTYPDEIVELHRRRIYPSSTEPESNWCVGETIEYVRRRDLYPYDTVKPVVKTSTVKVGSPRPVSVNRYRETQKWLQSLETALAAD</sequence>